<reference evidence="2" key="1">
    <citation type="submission" date="2020-10" db="EMBL/GenBank/DDBJ databases">
        <title>CRESS DNA virus dark matter in the feces of wild birds.</title>
        <authorList>
            <person name="Yang S."/>
            <person name="Zhang W."/>
        </authorList>
    </citation>
    <scope>NUCLEOTIDE SEQUENCE</scope>
    <source>
        <strain evidence="2">Tou80gen1</strain>
    </source>
</reference>
<evidence type="ECO:0000256" key="1">
    <source>
        <dbReference type="SAM" id="MobiDB-lite"/>
    </source>
</evidence>
<organism evidence="2">
    <name type="scientific">Ramphastos Genomoviridae sp</name>
    <dbReference type="NCBI Taxonomy" id="2814993"/>
    <lineage>
        <taxon>Viruses</taxon>
        <taxon>Monodnaviria</taxon>
        <taxon>Shotokuvirae</taxon>
        <taxon>Cressdnaviricota</taxon>
        <taxon>Repensiviricetes</taxon>
        <taxon>Geplafuvirales</taxon>
        <taxon>Genomoviridae</taxon>
    </lineage>
</organism>
<feature type="region of interest" description="Disordered" evidence="1">
    <location>
        <begin position="1"/>
        <end position="40"/>
    </location>
</feature>
<name>A0A8E7L5Z4_9VIRU</name>
<evidence type="ECO:0000313" key="2">
    <source>
        <dbReference type="EMBL" id="QVW56517.1"/>
    </source>
</evidence>
<sequence length="294" mass="32994">MYSSRYKRRSYTRRRPTRSKRGLVRRRRSTYPSRRRRGRRISNRKILNLTSTKKVDRLQPVVVAADGTGATGPLLVGTGFASLFIATARNQSLSDWKSVRNTTTCYVRGYKEKLNITIGGGGTWSWRRILFYYKGKDLRDAYADTGAGEQYDTLGSGAGGIPQRAIGPISNATQAIIEGILFAGSGTQDWNDSFRATVDTARVTLHSDKIKSFNPSNESGRVHNANYWYPVNKNIVYDDDESGQSRVSSPYSVSSKAGCGDLYVYDLVRLETPATSGEASFKFWPEASYYWHEK</sequence>
<dbReference type="EMBL" id="MW182976">
    <property type="protein sequence ID" value="QVW56517.1"/>
    <property type="molecule type" value="Genomic_DNA"/>
</dbReference>
<accession>A0A8E7L5Z4</accession>
<proteinExistence type="predicted"/>
<protein>
    <submittedName>
        <fullName evidence="2">Capsid protein</fullName>
    </submittedName>
</protein>